<name>A0A0G4H7G9_9ALVE</name>
<dbReference type="PANTHER" id="PTHR10900">
    <property type="entry name" value="PERIOSTIN-RELATED"/>
    <property type="match status" value="1"/>
</dbReference>
<reference evidence="3" key="1">
    <citation type="submission" date="2014-11" db="EMBL/GenBank/DDBJ databases">
        <authorList>
            <person name="Otto D Thomas"/>
            <person name="Naeem Raeece"/>
        </authorList>
    </citation>
    <scope>NUCLEOTIDE SEQUENCE</scope>
</reference>
<protein>
    <recommendedName>
        <fullName evidence="2">FAS1 domain-containing protein</fullName>
    </recommendedName>
</protein>
<dbReference type="SMART" id="SM00554">
    <property type="entry name" value="FAS1"/>
    <property type="match status" value="1"/>
</dbReference>
<dbReference type="EMBL" id="CDMZ01001961">
    <property type="protein sequence ID" value="CEM39851.1"/>
    <property type="molecule type" value="Genomic_DNA"/>
</dbReference>
<evidence type="ECO:0000313" key="3">
    <source>
        <dbReference type="EMBL" id="CEM39851.1"/>
    </source>
</evidence>
<dbReference type="InterPro" id="IPR050904">
    <property type="entry name" value="Adhesion/Biosynth-related"/>
</dbReference>
<dbReference type="VEuPathDB" id="CryptoDB:Cvel_5831"/>
<accession>A0A0G4H7G9</accession>
<gene>
    <name evidence="3" type="ORF">Cvel_5831</name>
</gene>
<dbReference type="Gene3D" id="2.30.180.10">
    <property type="entry name" value="FAS1 domain"/>
    <property type="match status" value="1"/>
</dbReference>
<dbReference type="Pfam" id="PF02469">
    <property type="entry name" value="Fasciclin"/>
    <property type="match status" value="1"/>
</dbReference>
<feature type="domain" description="FAS1" evidence="2">
    <location>
        <begin position="36"/>
        <end position="179"/>
    </location>
</feature>
<feature type="signal peptide" evidence="1">
    <location>
        <begin position="1"/>
        <end position="16"/>
    </location>
</feature>
<dbReference type="AlphaFoldDB" id="A0A0G4H7G9"/>
<keyword evidence="1" id="KW-0732">Signal</keyword>
<organism evidence="3">
    <name type="scientific">Chromera velia CCMP2878</name>
    <dbReference type="NCBI Taxonomy" id="1169474"/>
    <lineage>
        <taxon>Eukaryota</taxon>
        <taxon>Sar</taxon>
        <taxon>Alveolata</taxon>
        <taxon>Colpodellida</taxon>
        <taxon>Chromeraceae</taxon>
        <taxon>Chromera</taxon>
    </lineage>
</organism>
<dbReference type="InterPro" id="IPR000782">
    <property type="entry name" value="FAS1_domain"/>
</dbReference>
<feature type="chain" id="PRO_5005191657" description="FAS1 domain-containing protein" evidence="1">
    <location>
        <begin position="17"/>
        <end position="191"/>
    </location>
</feature>
<dbReference type="PhylomeDB" id="A0A0G4H7G9"/>
<dbReference type="InterPro" id="IPR036378">
    <property type="entry name" value="FAS1_dom_sf"/>
</dbReference>
<proteinExistence type="predicted"/>
<evidence type="ECO:0000256" key="1">
    <source>
        <dbReference type="SAM" id="SignalP"/>
    </source>
</evidence>
<sequence>MKFVAAVSLCVSAVSAFTLPSSNLRASRPSRSSLNMANVVDVIKGNPSLSVFAKSLDDSGLSSELSGAGPYTVFAFTDDSFRKLKKSEQKKWEEYSDPKVVKDTMMYLVVEKKVSTDDKGYHDVMYQRVNKEELADWPSGNVPIMIRTTPKKAYVNSAEIMERNIEADNGMVHVLGRVLFPYVHDQAGWGH</sequence>
<dbReference type="PROSITE" id="PS50213">
    <property type="entry name" value="FAS1"/>
    <property type="match status" value="1"/>
</dbReference>
<evidence type="ECO:0000259" key="2">
    <source>
        <dbReference type="PROSITE" id="PS50213"/>
    </source>
</evidence>
<dbReference type="PANTHER" id="PTHR10900:SF77">
    <property type="entry name" value="FI19380P1"/>
    <property type="match status" value="1"/>
</dbReference>
<dbReference type="SUPFAM" id="SSF82153">
    <property type="entry name" value="FAS1 domain"/>
    <property type="match status" value="1"/>
</dbReference>